<evidence type="ECO:0000259" key="4">
    <source>
        <dbReference type="SMART" id="SM00871"/>
    </source>
</evidence>
<dbReference type="SUPFAM" id="SSF53474">
    <property type="entry name" value="alpha/beta-Hydrolases"/>
    <property type="match status" value="2"/>
</dbReference>
<keyword evidence="6" id="KW-1185">Reference proteome</keyword>
<dbReference type="Pfam" id="PF06445">
    <property type="entry name" value="GyrI-like"/>
    <property type="match status" value="1"/>
</dbReference>
<accession>A0ABR9HTG3</accession>
<dbReference type="RefSeq" id="WP_211299746.1">
    <property type="nucleotide sequence ID" value="NZ_JADBEG010000001.1"/>
</dbReference>
<gene>
    <name evidence="5" type="ORF">H4696_001162</name>
</gene>
<feature type="domain" description="AraC effector-binding" evidence="4">
    <location>
        <begin position="599"/>
        <end position="749"/>
    </location>
</feature>
<dbReference type="PANTHER" id="PTHR22946:SF9">
    <property type="entry name" value="POLYKETIDE TRANSFERASE AF380"/>
    <property type="match status" value="1"/>
</dbReference>
<dbReference type="InterPro" id="IPR029058">
    <property type="entry name" value="AB_hydrolase_fold"/>
</dbReference>
<feature type="compositionally biased region" description="Polar residues" evidence="3">
    <location>
        <begin position="742"/>
        <end position="755"/>
    </location>
</feature>
<feature type="region of interest" description="Disordered" evidence="3">
    <location>
        <begin position="727"/>
        <end position="755"/>
    </location>
</feature>
<dbReference type="PANTHER" id="PTHR22946">
    <property type="entry name" value="DIENELACTONE HYDROLASE DOMAIN-CONTAINING PROTEIN-RELATED"/>
    <property type="match status" value="1"/>
</dbReference>
<dbReference type="InterPro" id="IPR000383">
    <property type="entry name" value="Xaa-Pro-like_dom"/>
</dbReference>
<dbReference type="Gene3D" id="3.40.50.1820">
    <property type="entry name" value="alpha/beta hydrolase"/>
    <property type="match status" value="2"/>
</dbReference>
<dbReference type="SMART" id="SM00871">
    <property type="entry name" value="AraC_E_bind"/>
    <property type="match status" value="1"/>
</dbReference>
<dbReference type="InterPro" id="IPR011256">
    <property type="entry name" value="Reg_factor_effector_dom_sf"/>
</dbReference>
<comment type="caution">
    <text evidence="5">The sequence shown here is derived from an EMBL/GenBank/DDBJ whole genome shotgun (WGS) entry which is preliminary data.</text>
</comment>
<dbReference type="Gene3D" id="1.10.10.800">
    <property type="match status" value="1"/>
</dbReference>
<dbReference type="Pfam" id="PF00561">
    <property type="entry name" value="Abhydrolase_1"/>
    <property type="match status" value="1"/>
</dbReference>
<proteinExistence type="inferred from homology"/>
<keyword evidence="1" id="KW-0378">Hydrolase</keyword>
<dbReference type="Pfam" id="PF02129">
    <property type="entry name" value="Peptidase_S15"/>
    <property type="match status" value="1"/>
</dbReference>
<dbReference type="Gene3D" id="3.20.80.10">
    <property type="entry name" value="Regulatory factor, effector binding domain"/>
    <property type="match status" value="1"/>
</dbReference>
<dbReference type="InterPro" id="IPR000073">
    <property type="entry name" value="AB_hydrolase_1"/>
</dbReference>
<dbReference type="InterPro" id="IPR050261">
    <property type="entry name" value="FrsA_esterase"/>
</dbReference>
<evidence type="ECO:0000256" key="2">
    <source>
        <dbReference type="ARBA" id="ARBA00038115"/>
    </source>
</evidence>
<evidence type="ECO:0000256" key="3">
    <source>
        <dbReference type="SAM" id="MobiDB-lite"/>
    </source>
</evidence>
<evidence type="ECO:0000256" key="1">
    <source>
        <dbReference type="ARBA" id="ARBA00022801"/>
    </source>
</evidence>
<sequence length="755" mass="81444">MTSHDQPQPVSFVVAGVRCAADLYWPPGDARPVPCVVMAHGGSGTKRLGLPDYANRFAARGMAVLVFDYRHFGDSDGSPRQVIDVREQREDYRAAVAHARTLPGIDPDRIALWGTSLSGGHVLAVAADDPAIAAVVAQVPVIDGWRRGRTLAQRLHRDVVELTLRFTVAAGRDLIRWWRGEPPYLVPVVDEPGRVAVFVESRAGEVFSALGGEATGWRNAIAPRFVFALPRYRRGTAERLAMPLLMCLADHDLEASSRFAARIAAKAPLAEVRHYPAGHFDVYLPPWFDRLCADQAEFLHDRLGADDHTGSAPPSASRMMTLRTGTGEPLVFLPGLESHEHAPRGLGRWFETRQCTPLAEGREVWWVARRGDGTSPTTIADLAREHAEALRWWFGRPVDVVGVSTGGSIALQLAADHPDVVRRLVVVSAAHRLGTFGRDTQRRAVKALRQRRPHRAGAAMTAIMGATPAARRIMRALGWLLGPAIARPTDPGLAATIDAEDDFDLKVRLPDIAAPTLVVGGDQDACYGRELFEETAAGIPGAGLILYPGRGHLSVYRGQIARDIRAFLDTEAAAAPADTNARTTLRTIPGPEDGLVQEYPIHDRTQAEQRTAVTEATLTVPEIGPWLGKAYTAVAETLGRQGIAPAGPPFARYGRLDGGRFHVEAGFPVDAVITSAEEVHPAVLPGGTVAATVHIGPYDAMEPAYAALIAWIKARGGEPAGAPWETYLSDPAGQPDPATWRTDISQPYRSAGTAT</sequence>
<comment type="similarity">
    <text evidence="2">Belongs to the AB hydrolase superfamily. FUS2 hydrolase family.</text>
</comment>
<dbReference type="InterPro" id="IPR010499">
    <property type="entry name" value="AraC_E-bd"/>
</dbReference>
<organism evidence="5 6">
    <name type="scientific">Amycolatopsis lexingtonensis</name>
    <dbReference type="NCBI Taxonomy" id="218822"/>
    <lineage>
        <taxon>Bacteria</taxon>
        <taxon>Bacillati</taxon>
        <taxon>Actinomycetota</taxon>
        <taxon>Actinomycetes</taxon>
        <taxon>Pseudonocardiales</taxon>
        <taxon>Pseudonocardiaceae</taxon>
        <taxon>Amycolatopsis</taxon>
    </lineage>
</organism>
<dbReference type="InterPro" id="IPR029442">
    <property type="entry name" value="GyrI-like"/>
</dbReference>
<dbReference type="SUPFAM" id="SSF55136">
    <property type="entry name" value="Probable bacterial effector-binding domain"/>
    <property type="match status" value="1"/>
</dbReference>
<reference evidence="5 6" key="1">
    <citation type="submission" date="2020-10" db="EMBL/GenBank/DDBJ databases">
        <title>Sequencing the genomes of 1000 actinobacteria strains.</title>
        <authorList>
            <person name="Klenk H.-P."/>
        </authorList>
    </citation>
    <scope>NUCLEOTIDE SEQUENCE [LARGE SCALE GENOMIC DNA]</scope>
    <source>
        <strain evidence="5 6">DSM 44653</strain>
    </source>
</reference>
<dbReference type="Proteomes" id="UP000631670">
    <property type="component" value="Unassembled WGS sequence"/>
</dbReference>
<dbReference type="EMBL" id="JADBEG010000001">
    <property type="protein sequence ID" value="MBE1494062.1"/>
    <property type="molecule type" value="Genomic_DNA"/>
</dbReference>
<protein>
    <submittedName>
        <fullName evidence="5">Pimeloyl-ACP methyl ester carboxylesterase/effector-binding domain-containing protein</fullName>
    </submittedName>
</protein>
<evidence type="ECO:0000313" key="5">
    <source>
        <dbReference type="EMBL" id="MBE1494062.1"/>
    </source>
</evidence>
<name>A0ABR9HTG3_9PSEU</name>
<evidence type="ECO:0000313" key="6">
    <source>
        <dbReference type="Proteomes" id="UP000631670"/>
    </source>
</evidence>